<dbReference type="SUPFAM" id="SSF69500">
    <property type="entry name" value="DTD-like"/>
    <property type="match status" value="1"/>
</dbReference>
<dbReference type="Gene3D" id="3.50.80.10">
    <property type="entry name" value="D-tyrosyl-tRNA(Tyr) deacylase"/>
    <property type="match status" value="1"/>
</dbReference>
<evidence type="ECO:0000313" key="5">
    <source>
        <dbReference type="Proteomes" id="UP000823915"/>
    </source>
</evidence>
<dbReference type="InterPro" id="IPR003732">
    <property type="entry name" value="Daa-tRNA_deacyls_DTD"/>
</dbReference>
<keyword evidence="2" id="KW-0694">RNA-binding</keyword>
<reference evidence="4" key="1">
    <citation type="journal article" date="2021" name="PeerJ">
        <title>Extensive microbial diversity within the chicken gut microbiome revealed by metagenomics and culture.</title>
        <authorList>
            <person name="Gilroy R."/>
            <person name="Ravi A."/>
            <person name="Getino M."/>
            <person name="Pursley I."/>
            <person name="Horton D.L."/>
            <person name="Alikhan N.F."/>
            <person name="Baker D."/>
            <person name="Gharbi K."/>
            <person name="Hall N."/>
            <person name="Watson M."/>
            <person name="Adriaenssens E.M."/>
            <person name="Foster-Nyarko E."/>
            <person name="Jarju S."/>
            <person name="Secka A."/>
            <person name="Antonio M."/>
            <person name="Oren A."/>
            <person name="Chaudhuri R.R."/>
            <person name="La Ragione R."/>
            <person name="Hildebrand F."/>
            <person name="Pallen M.J."/>
        </authorList>
    </citation>
    <scope>NUCLEOTIDE SEQUENCE</scope>
    <source>
        <strain evidence="4">1282</strain>
    </source>
</reference>
<dbReference type="AlphaFoldDB" id="A0A9D1YD73"/>
<dbReference type="GO" id="GO:0000049">
    <property type="term" value="F:tRNA binding"/>
    <property type="evidence" value="ECO:0007669"/>
    <property type="project" value="UniProtKB-KW"/>
</dbReference>
<evidence type="ECO:0000313" key="4">
    <source>
        <dbReference type="EMBL" id="HIY26743.1"/>
    </source>
</evidence>
<keyword evidence="2" id="KW-0820">tRNA-binding</keyword>
<dbReference type="InterPro" id="IPR023509">
    <property type="entry name" value="DTD-like_sf"/>
</dbReference>
<organism evidence="4 5">
    <name type="scientific">Candidatus Acutalibacter pullistercoris</name>
    <dbReference type="NCBI Taxonomy" id="2838418"/>
    <lineage>
        <taxon>Bacteria</taxon>
        <taxon>Bacillati</taxon>
        <taxon>Bacillota</taxon>
        <taxon>Clostridia</taxon>
        <taxon>Eubacteriales</taxon>
        <taxon>Acutalibacteraceae</taxon>
        <taxon>Acutalibacter</taxon>
    </lineage>
</organism>
<dbReference type="Proteomes" id="UP000823915">
    <property type="component" value="Unassembled WGS sequence"/>
</dbReference>
<feature type="non-terminal residue" evidence="4">
    <location>
        <position position="86"/>
    </location>
</feature>
<name>A0A9D1YD73_9FIRM</name>
<proteinExistence type="inferred from homology"/>
<dbReference type="GO" id="GO:0005737">
    <property type="term" value="C:cytoplasm"/>
    <property type="evidence" value="ECO:0007669"/>
    <property type="project" value="InterPro"/>
</dbReference>
<evidence type="ECO:0000256" key="1">
    <source>
        <dbReference type="ARBA" id="ARBA00009673"/>
    </source>
</evidence>
<reference evidence="4" key="2">
    <citation type="submission" date="2021-04" db="EMBL/GenBank/DDBJ databases">
        <authorList>
            <person name="Gilroy R."/>
        </authorList>
    </citation>
    <scope>NUCLEOTIDE SEQUENCE</scope>
    <source>
        <strain evidence="4">1282</strain>
    </source>
</reference>
<keyword evidence="3" id="KW-0378">Hydrolase</keyword>
<evidence type="ECO:0000256" key="3">
    <source>
        <dbReference type="ARBA" id="ARBA00022801"/>
    </source>
</evidence>
<dbReference type="EMBL" id="DXDU01000102">
    <property type="protein sequence ID" value="HIY26743.1"/>
    <property type="molecule type" value="Genomic_DNA"/>
</dbReference>
<dbReference type="Pfam" id="PF02580">
    <property type="entry name" value="Tyr_Deacylase"/>
    <property type="match status" value="1"/>
</dbReference>
<comment type="caution">
    <text evidence="4">The sequence shown here is derived from an EMBL/GenBank/DDBJ whole genome shotgun (WGS) entry which is preliminary data.</text>
</comment>
<dbReference type="PANTHER" id="PTHR10472">
    <property type="entry name" value="D-TYROSYL-TRNA TYR DEACYLASE"/>
    <property type="match status" value="1"/>
</dbReference>
<evidence type="ECO:0000256" key="2">
    <source>
        <dbReference type="ARBA" id="ARBA00022555"/>
    </source>
</evidence>
<accession>A0A9D1YD73</accession>
<sequence length="86" mass="9396">MRAVIQRVHEAQITIDQKETRRIGRGLVIFLGVMKGDGESQSDFLAEKAFGLRIFPDENGKMNLSLGDVGGQALVVSNFTLGTDCK</sequence>
<protein>
    <submittedName>
        <fullName evidence="4">D-aminoacyl-tRNA deacylase</fullName>
    </submittedName>
</protein>
<gene>
    <name evidence="4" type="ORF">H9838_06165</name>
</gene>
<dbReference type="PANTHER" id="PTHR10472:SF5">
    <property type="entry name" value="D-AMINOACYL-TRNA DEACYLASE 1"/>
    <property type="match status" value="1"/>
</dbReference>
<dbReference type="GO" id="GO:0051500">
    <property type="term" value="F:D-tyrosyl-tRNA(Tyr) deacylase activity"/>
    <property type="evidence" value="ECO:0007669"/>
    <property type="project" value="TreeGrafter"/>
</dbReference>
<comment type="similarity">
    <text evidence="1">Belongs to the DTD family.</text>
</comment>